<keyword evidence="2" id="KW-0645">Protease</keyword>
<comment type="caution">
    <text evidence="6">The sequence shown here is derived from an EMBL/GenBank/DDBJ whole genome shotgun (WGS) entry which is preliminary data.</text>
</comment>
<evidence type="ECO:0000259" key="5">
    <source>
        <dbReference type="PROSITE" id="PS51858"/>
    </source>
</evidence>
<evidence type="ECO:0000256" key="2">
    <source>
        <dbReference type="ARBA" id="ARBA00022670"/>
    </source>
</evidence>
<dbReference type="InterPro" id="IPR008580">
    <property type="entry name" value="PPPDE_dom"/>
</dbReference>
<feature type="region of interest" description="Disordered" evidence="4">
    <location>
        <begin position="175"/>
        <end position="280"/>
    </location>
</feature>
<evidence type="ECO:0000256" key="1">
    <source>
        <dbReference type="ARBA" id="ARBA00008140"/>
    </source>
</evidence>
<evidence type="ECO:0000313" key="6">
    <source>
        <dbReference type="EMBL" id="PFH61672.1"/>
    </source>
</evidence>
<dbReference type="PROSITE" id="PS51858">
    <property type="entry name" value="PPPDE"/>
    <property type="match status" value="1"/>
</dbReference>
<evidence type="ECO:0000256" key="3">
    <source>
        <dbReference type="ARBA" id="ARBA00022801"/>
    </source>
</evidence>
<organism evidence="6 7">
    <name type="scientific">Ophiocordyceps unilateralis</name>
    <name type="common">Zombie-ant fungus</name>
    <name type="synonym">Torrubia unilateralis</name>
    <dbReference type="NCBI Taxonomy" id="268505"/>
    <lineage>
        <taxon>Eukaryota</taxon>
        <taxon>Fungi</taxon>
        <taxon>Dikarya</taxon>
        <taxon>Ascomycota</taxon>
        <taxon>Pezizomycotina</taxon>
        <taxon>Sordariomycetes</taxon>
        <taxon>Hypocreomycetidae</taxon>
        <taxon>Hypocreales</taxon>
        <taxon>Ophiocordycipitaceae</taxon>
        <taxon>Ophiocordyceps</taxon>
    </lineage>
</organism>
<feature type="compositionally biased region" description="Low complexity" evidence="4">
    <location>
        <begin position="213"/>
        <end position="243"/>
    </location>
</feature>
<reference evidence="6 7" key="1">
    <citation type="journal article" date="2015" name="BMC Genomics">
        <title>Gene expression during zombie ant biting behavior reflects the complexity underlying fungal parasitic behavioral manipulation.</title>
        <authorList>
            <person name="de Bekker C."/>
            <person name="Ohm R.A."/>
            <person name="Loreto R.G."/>
            <person name="Sebastian A."/>
            <person name="Albert I."/>
            <person name="Merrow M."/>
            <person name="Brachmann A."/>
            <person name="Hughes D.P."/>
        </authorList>
    </citation>
    <scope>NUCLEOTIDE SEQUENCE [LARGE SCALE GENOMIC DNA]</scope>
    <source>
        <strain evidence="6 7">SC16a</strain>
    </source>
</reference>
<feature type="domain" description="PPPDE" evidence="5">
    <location>
        <begin position="23"/>
        <end position="165"/>
    </location>
</feature>
<dbReference type="Proteomes" id="UP000037136">
    <property type="component" value="Unassembled WGS sequence"/>
</dbReference>
<dbReference type="PANTHER" id="PTHR12378">
    <property type="entry name" value="DESUMOYLATING ISOPEPTIDASE"/>
    <property type="match status" value="1"/>
</dbReference>
<dbReference type="STRING" id="268505.A0A2A9PLA9"/>
<dbReference type="PANTHER" id="PTHR12378:SF80">
    <property type="entry name" value="IP06716P-RELATED"/>
    <property type="match status" value="1"/>
</dbReference>
<sequence length="280" mass="29994">MPVRDEVAPRSSSHRSTLSLQKTQITIHVYDLLPPGRVSSVLWTVGASLLHSGVVINGREYAYGGHDRRGVTGVYWTKPKAEPPGGTFRCEIIHGFTLASAHEIDSVLRTASEEFLGTSYNLLTRNCNHFTSYLCQRLTGNPGPGWLNRAASIGVALPCVVPREWIEPPEYETADGELLDNSADPSGEQAHMLAQSRPRLLSQGLAQDPGNNSQKGSPRSSRGSSQGTTSQGTTSQGTTSQGTSDEERGDARGGKRNKAVLDSSGRRIPAAERAPSDASS</sequence>
<keyword evidence="7" id="KW-1185">Reference proteome</keyword>
<evidence type="ECO:0000313" key="7">
    <source>
        <dbReference type="Proteomes" id="UP000037136"/>
    </source>
</evidence>
<comment type="similarity">
    <text evidence="1">Belongs to the DeSI family.</text>
</comment>
<protein>
    <recommendedName>
        <fullName evidence="5">PPPDE domain-containing protein</fullName>
    </recommendedName>
</protein>
<accession>A0A2A9PLA9</accession>
<dbReference type="Pfam" id="PF05903">
    <property type="entry name" value="Peptidase_C97"/>
    <property type="match status" value="1"/>
</dbReference>
<dbReference type="GO" id="GO:0006508">
    <property type="term" value="P:proteolysis"/>
    <property type="evidence" value="ECO:0007669"/>
    <property type="project" value="UniProtKB-KW"/>
</dbReference>
<reference evidence="6 7" key="2">
    <citation type="journal article" date="2017" name="Sci. Rep.">
        <title>Ant-infecting Ophiocordyceps genomes reveal a high diversity of potential behavioral manipulation genes and a possible major role for enterotoxins.</title>
        <authorList>
            <person name="de Bekker C."/>
            <person name="Ohm R.A."/>
            <person name="Evans H.C."/>
            <person name="Brachmann A."/>
            <person name="Hughes D.P."/>
        </authorList>
    </citation>
    <scope>NUCLEOTIDE SEQUENCE [LARGE SCALE GENOMIC DNA]</scope>
    <source>
        <strain evidence="6 7">SC16a</strain>
    </source>
</reference>
<evidence type="ECO:0000256" key="4">
    <source>
        <dbReference type="SAM" id="MobiDB-lite"/>
    </source>
</evidence>
<proteinExistence type="inferred from homology"/>
<dbReference type="OrthoDB" id="412286at2759"/>
<name>A0A2A9PLA9_OPHUN</name>
<dbReference type="Gene3D" id="3.90.1720.30">
    <property type="entry name" value="PPPDE domains"/>
    <property type="match status" value="1"/>
</dbReference>
<dbReference type="GO" id="GO:0016579">
    <property type="term" value="P:protein deubiquitination"/>
    <property type="evidence" value="ECO:0007669"/>
    <property type="project" value="TreeGrafter"/>
</dbReference>
<dbReference type="AlphaFoldDB" id="A0A2A9PLA9"/>
<gene>
    <name evidence="6" type="ORF">XA68_16682</name>
</gene>
<dbReference type="EMBL" id="LAZP02000060">
    <property type="protein sequence ID" value="PFH61672.1"/>
    <property type="molecule type" value="Genomic_DNA"/>
</dbReference>
<dbReference type="InterPro" id="IPR042266">
    <property type="entry name" value="PPPDE_sf"/>
</dbReference>
<dbReference type="GO" id="GO:0101005">
    <property type="term" value="F:deubiquitinase activity"/>
    <property type="evidence" value="ECO:0007669"/>
    <property type="project" value="TreeGrafter"/>
</dbReference>
<dbReference type="SMART" id="SM01179">
    <property type="entry name" value="DUF862"/>
    <property type="match status" value="1"/>
</dbReference>
<keyword evidence="3" id="KW-0378">Hydrolase</keyword>